<dbReference type="EMBL" id="JARPUR010000001">
    <property type="protein sequence ID" value="KAK4883976.1"/>
    <property type="molecule type" value="Genomic_DNA"/>
</dbReference>
<feature type="region of interest" description="Disordered" evidence="1">
    <location>
        <begin position="112"/>
        <end position="174"/>
    </location>
</feature>
<feature type="region of interest" description="Disordered" evidence="1">
    <location>
        <begin position="242"/>
        <end position="261"/>
    </location>
</feature>
<evidence type="ECO:0000256" key="1">
    <source>
        <dbReference type="SAM" id="MobiDB-lite"/>
    </source>
</evidence>
<comment type="caution">
    <text evidence="2">The sequence shown here is derived from an EMBL/GenBank/DDBJ whole genome shotgun (WGS) entry which is preliminary data.</text>
</comment>
<feature type="compositionally biased region" description="Polar residues" evidence="1">
    <location>
        <begin position="246"/>
        <end position="255"/>
    </location>
</feature>
<proteinExistence type="predicted"/>
<feature type="region of interest" description="Disordered" evidence="1">
    <location>
        <begin position="1"/>
        <end position="21"/>
    </location>
</feature>
<evidence type="ECO:0000313" key="2">
    <source>
        <dbReference type="EMBL" id="KAK4883976.1"/>
    </source>
</evidence>
<feature type="compositionally biased region" description="Low complexity" evidence="1">
    <location>
        <begin position="269"/>
        <end position="279"/>
    </location>
</feature>
<protein>
    <submittedName>
        <fullName evidence="2">Uncharacterized protein</fullName>
    </submittedName>
</protein>
<feature type="region of interest" description="Disordered" evidence="1">
    <location>
        <begin position="269"/>
        <end position="307"/>
    </location>
</feature>
<evidence type="ECO:0000313" key="3">
    <source>
        <dbReference type="Proteomes" id="UP001353858"/>
    </source>
</evidence>
<feature type="compositionally biased region" description="Low complexity" evidence="1">
    <location>
        <begin position="150"/>
        <end position="168"/>
    </location>
</feature>
<name>A0AAN7PJU3_9COLE</name>
<keyword evidence="3" id="KW-1185">Reference proteome</keyword>
<gene>
    <name evidence="2" type="ORF">RN001_000247</name>
</gene>
<dbReference type="Proteomes" id="UP001353858">
    <property type="component" value="Unassembled WGS sequence"/>
</dbReference>
<organism evidence="2 3">
    <name type="scientific">Aquatica leii</name>
    <dbReference type="NCBI Taxonomy" id="1421715"/>
    <lineage>
        <taxon>Eukaryota</taxon>
        <taxon>Metazoa</taxon>
        <taxon>Ecdysozoa</taxon>
        <taxon>Arthropoda</taxon>
        <taxon>Hexapoda</taxon>
        <taxon>Insecta</taxon>
        <taxon>Pterygota</taxon>
        <taxon>Neoptera</taxon>
        <taxon>Endopterygota</taxon>
        <taxon>Coleoptera</taxon>
        <taxon>Polyphaga</taxon>
        <taxon>Elateriformia</taxon>
        <taxon>Elateroidea</taxon>
        <taxon>Lampyridae</taxon>
        <taxon>Luciolinae</taxon>
        <taxon>Aquatica</taxon>
    </lineage>
</organism>
<sequence length="361" mass="40313">MEVQTQNKRKSDSLTPPLNEVQKRYSWEPTIPTQNKYSLLTNLEVDPNDKLDDNYNQHANADDKSGTSITKLKILPIHLHNKVNHTELTADIKKLSTGEFTTFYNVVAATTSRSYEERTKHNSSNTHPTLSHNRNYFTNPNRSYADQARNSSTTNPNSNNANQPDNSATPPDVSGVVVTLTSRSIVLAVNSRNSLQFCAYKTGAELNNDQTLLVKTTINKMLAIIIVSTLLITAHGIPLEKEDSKAQIQEQPQTISKDDGVKHLVVPEFEQPQPGEGPVADVGGAPLPGDLSDSPDANPGSSPGTSDLDTDSTFWGWGWGYRRPYYGWRTYYSPYRRYYGYGRGYGGWGWGGRWGWGGYYW</sequence>
<feature type="compositionally biased region" description="Polar residues" evidence="1">
    <location>
        <begin position="122"/>
        <end position="144"/>
    </location>
</feature>
<accession>A0AAN7PJU3</accession>
<dbReference type="AlphaFoldDB" id="A0AAN7PJU3"/>
<reference evidence="3" key="1">
    <citation type="submission" date="2023-01" db="EMBL/GenBank/DDBJ databases">
        <title>Key to firefly adult light organ development and bioluminescence: homeobox transcription factors regulate luciferase expression and transportation to peroxisome.</title>
        <authorList>
            <person name="Fu X."/>
        </authorList>
    </citation>
    <scope>NUCLEOTIDE SEQUENCE [LARGE SCALE GENOMIC DNA]</scope>
</reference>